<evidence type="ECO:0000256" key="3">
    <source>
        <dbReference type="ARBA" id="ARBA00022553"/>
    </source>
</evidence>
<dbReference type="CDD" id="cd00075">
    <property type="entry name" value="HATPase"/>
    <property type="match status" value="1"/>
</dbReference>
<dbReference type="PANTHER" id="PTHR42878:SF7">
    <property type="entry name" value="SENSOR HISTIDINE KINASE GLRK"/>
    <property type="match status" value="1"/>
</dbReference>
<comment type="catalytic activity">
    <reaction evidence="1">
        <text>ATP + protein L-histidine = ADP + protein N-phospho-L-histidine.</text>
        <dbReference type="EC" id="2.7.13.3"/>
    </reaction>
</comment>
<dbReference type="InterPro" id="IPR004358">
    <property type="entry name" value="Sig_transdc_His_kin-like_C"/>
</dbReference>
<keyword evidence="8" id="KW-0902">Two-component regulatory system</keyword>
<evidence type="ECO:0000256" key="6">
    <source>
        <dbReference type="ARBA" id="ARBA00022777"/>
    </source>
</evidence>
<keyword evidence="4" id="KW-0808">Transferase</keyword>
<dbReference type="SUPFAM" id="SSF55874">
    <property type="entry name" value="ATPase domain of HSP90 chaperone/DNA topoisomerase II/histidine kinase"/>
    <property type="match status" value="1"/>
</dbReference>
<dbReference type="Gene3D" id="3.30.450.40">
    <property type="match status" value="1"/>
</dbReference>
<dbReference type="SMART" id="SM00387">
    <property type="entry name" value="HATPase_c"/>
    <property type="match status" value="1"/>
</dbReference>
<dbReference type="SMART" id="SM00388">
    <property type="entry name" value="HisKA"/>
    <property type="match status" value="1"/>
</dbReference>
<dbReference type="Pfam" id="PF01590">
    <property type="entry name" value="GAF"/>
    <property type="match status" value="1"/>
</dbReference>
<dbReference type="PRINTS" id="PR00344">
    <property type="entry name" value="BCTRLSENSOR"/>
</dbReference>
<proteinExistence type="predicted"/>
<evidence type="ECO:0000313" key="10">
    <source>
        <dbReference type="EMBL" id="QEH96927.1"/>
    </source>
</evidence>
<dbReference type="InterPro" id="IPR029016">
    <property type="entry name" value="GAF-like_dom_sf"/>
</dbReference>
<dbReference type="InterPro" id="IPR036097">
    <property type="entry name" value="HisK_dim/P_sf"/>
</dbReference>
<evidence type="ECO:0000256" key="8">
    <source>
        <dbReference type="ARBA" id="ARBA00023012"/>
    </source>
</evidence>
<dbReference type="SMART" id="SM00065">
    <property type="entry name" value="GAF"/>
    <property type="match status" value="1"/>
</dbReference>
<dbReference type="SUPFAM" id="SSF55781">
    <property type="entry name" value="GAF domain-like"/>
    <property type="match status" value="1"/>
</dbReference>
<dbReference type="GO" id="GO:0007234">
    <property type="term" value="P:osmosensory signaling via phosphorelay pathway"/>
    <property type="evidence" value="ECO:0007669"/>
    <property type="project" value="TreeGrafter"/>
</dbReference>
<dbReference type="KEGG" id="gti:FXF46_12095"/>
<dbReference type="InterPro" id="IPR005467">
    <property type="entry name" value="His_kinase_dom"/>
</dbReference>
<organism evidence="10 11">
    <name type="scientific">Gluconobacter thailandicus</name>
    <dbReference type="NCBI Taxonomy" id="257438"/>
    <lineage>
        <taxon>Bacteria</taxon>
        <taxon>Pseudomonadati</taxon>
        <taxon>Pseudomonadota</taxon>
        <taxon>Alphaproteobacteria</taxon>
        <taxon>Acetobacterales</taxon>
        <taxon>Acetobacteraceae</taxon>
        <taxon>Gluconobacter</taxon>
    </lineage>
</organism>
<dbReference type="GO" id="GO:0000156">
    <property type="term" value="F:phosphorelay response regulator activity"/>
    <property type="evidence" value="ECO:0007669"/>
    <property type="project" value="TreeGrafter"/>
</dbReference>
<name>A0AAP9EV30_GLUTH</name>
<gene>
    <name evidence="10" type="ORF">FXF46_12095</name>
</gene>
<dbReference type="EMBL" id="CP043043">
    <property type="protein sequence ID" value="QEH96927.1"/>
    <property type="molecule type" value="Genomic_DNA"/>
</dbReference>
<dbReference type="InterPro" id="IPR003018">
    <property type="entry name" value="GAF"/>
</dbReference>
<dbReference type="PROSITE" id="PS50109">
    <property type="entry name" value="HIS_KIN"/>
    <property type="match status" value="1"/>
</dbReference>
<dbReference type="Gene3D" id="3.30.565.10">
    <property type="entry name" value="Histidine kinase-like ATPase, C-terminal domain"/>
    <property type="match status" value="1"/>
</dbReference>
<evidence type="ECO:0000313" key="11">
    <source>
        <dbReference type="Proteomes" id="UP000323560"/>
    </source>
</evidence>
<evidence type="ECO:0000256" key="7">
    <source>
        <dbReference type="ARBA" id="ARBA00022840"/>
    </source>
</evidence>
<dbReference type="Gene3D" id="1.10.287.130">
    <property type="match status" value="1"/>
</dbReference>
<evidence type="ECO:0000256" key="5">
    <source>
        <dbReference type="ARBA" id="ARBA00022741"/>
    </source>
</evidence>
<keyword evidence="5" id="KW-0547">Nucleotide-binding</keyword>
<dbReference type="InterPro" id="IPR003594">
    <property type="entry name" value="HATPase_dom"/>
</dbReference>
<feature type="domain" description="Histidine kinase" evidence="9">
    <location>
        <begin position="181"/>
        <end position="388"/>
    </location>
</feature>
<evidence type="ECO:0000256" key="4">
    <source>
        <dbReference type="ARBA" id="ARBA00022679"/>
    </source>
</evidence>
<dbReference type="Proteomes" id="UP000323560">
    <property type="component" value="Chromosome"/>
</dbReference>
<keyword evidence="6 10" id="KW-0418">Kinase</keyword>
<dbReference type="InterPro" id="IPR003661">
    <property type="entry name" value="HisK_dim/P_dom"/>
</dbReference>
<dbReference type="InterPro" id="IPR036890">
    <property type="entry name" value="HATPase_C_sf"/>
</dbReference>
<keyword evidence="3" id="KW-0597">Phosphoprotein</keyword>
<accession>A0AAP9EV30</accession>
<reference evidence="10 11" key="1">
    <citation type="submission" date="2019-08" db="EMBL/GenBank/DDBJ databases">
        <title>Gluconobacter frateurii HD924 genome.</title>
        <authorList>
            <person name="Liu Y."/>
            <person name="Zhang P."/>
        </authorList>
    </citation>
    <scope>NUCLEOTIDE SEQUENCE [LARGE SCALE GENOMIC DNA]</scope>
    <source>
        <strain evidence="10 11">HD924</strain>
    </source>
</reference>
<dbReference type="Pfam" id="PF00512">
    <property type="entry name" value="HisKA"/>
    <property type="match status" value="1"/>
</dbReference>
<keyword evidence="7" id="KW-0067">ATP-binding</keyword>
<dbReference type="PANTHER" id="PTHR42878">
    <property type="entry name" value="TWO-COMPONENT HISTIDINE KINASE"/>
    <property type="match status" value="1"/>
</dbReference>
<dbReference type="GO" id="GO:0005524">
    <property type="term" value="F:ATP binding"/>
    <property type="evidence" value="ECO:0007669"/>
    <property type="project" value="UniProtKB-KW"/>
</dbReference>
<dbReference type="InterPro" id="IPR050351">
    <property type="entry name" value="BphY/WalK/GraS-like"/>
</dbReference>
<evidence type="ECO:0000256" key="1">
    <source>
        <dbReference type="ARBA" id="ARBA00000085"/>
    </source>
</evidence>
<sequence>MNSAELKKDITTVSSIRAVPVILNIVCRLTGMRFAAVARVTESQWIACSVHDEIAFGLTPGDELKVESTLCHEIRQTGRPVVINNVSEDPVYFNHHTPRIYSLKSYISMPIWRPDGTFFGTLCAIDPEVHKLDTPDIIEMFEMFAEVIGTLLSAADRETATAIQLSDERATSALREQFIAILGHDLRNPLTAIDSGMRVLLRTPLNERATTVIQMVQTSIRRMNALIGSVMDFARSRLGDGIILNRTTNAALSPMLEQVITELQTSEPERIINTSLTLPQQVNCDSHRIGELVSNLVGNALTYGLPDKPITVTASTNADELEIAVSNSGPPIPAEIMPQLFEPFTRGSMQGLGLGLYICQKIAKAHGGIIEAISTSSETRFTFRMPLK</sequence>
<dbReference type="RefSeq" id="WP_061509362.1">
    <property type="nucleotide sequence ID" value="NZ_CP043043.1"/>
</dbReference>
<dbReference type="CDD" id="cd00082">
    <property type="entry name" value="HisKA"/>
    <property type="match status" value="1"/>
</dbReference>
<dbReference type="SUPFAM" id="SSF47384">
    <property type="entry name" value="Homodimeric domain of signal transducing histidine kinase"/>
    <property type="match status" value="1"/>
</dbReference>
<evidence type="ECO:0000259" key="9">
    <source>
        <dbReference type="PROSITE" id="PS50109"/>
    </source>
</evidence>
<protein>
    <recommendedName>
        <fullName evidence="2">histidine kinase</fullName>
        <ecNumber evidence="2">2.7.13.3</ecNumber>
    </recommendedName>
</protein>
<evidence type="ECO:0000256" key="2">
    <source>
        <dbReference type="ARBA" id="ARBA00012438"/>
    </source>
</evidence>
<dbReference type="GO" id="GO:0030295">
    <property type="term" value="F:protein kinase activator activity"/>
    <property type="evidence" value="ECO:0007669"/>
    <property type="project" value="TreeGrafter"/>
</dbReference>
<dbReference type="EC" id="2.7.13.3" evidence="2"/>
<dbReference type="Pfam" id="PF02518">
    <property type="entry name" value="HATPase_c"/>
    <property type="match status" value="1"/>
</dbReference>
<dbReference type="AlphaFoldDB" id="A0AAP9EV30"/>
<dbReference type="GO" id="GO:0000155">
    <property type="term" value="F:phosphorelay sensor kinase activity"/>
    <property type="evidence" value="ECO:0007669"/>
    <property type="project" value="InterPro"/>
</dbReference>